<sequence>AWVCADAFVGPGRRVGEGAIVGAAAVVVSDVPDWQIVAGNPAQLIKQRVLRYPEEE</sequence>
<dbReference type="Proteomes" id="UP001296776">
    <property type="component" value="Unassembled WGS sequence"/>
</dbReference>
<dbReference type="InterPro" id="IPR011004">
    <property type="entry name" value="Trimer_LpxA-like_sf"/>
</dbReference>
<dbReference type="EMBL" id="NRSJ01000100">
    <property type="protein sequence ID" value="MBK1707418.1"/>
    <property type="molecule type" value="Genomic_DNA"/>
</dbReference>
<dbReference type="GO" id="GO:0008374">
    <property type="term" value="F:O-acyltransferase activity"/>
    <property type="evidence" value="ECO:0007669"/>
    <property type="project" value="TreeGrafter"/>
</dbReference>
<reference evidence="3" key="1">
    <citation type="submission" date="2017-08" db="EMBL/GenBank/DDBJ databases">
        <authorList>
            <person name="Imhoff J.F."/>
            <person name="Rahn T."/>
            <person name="Kuenzel S."/>
            <person name="Neulinger S.C."/>
        </authorList>
    </citation>
    <scope>NUCLEOTIDE SEQUENCE</scope>
    <source>
        <strain evidence="3">DSM 11080</strain>
    </source>
</reference>
<dbReference type="AlphaFoldDB" id="A0AAJ0XCI4"/>
<reference evidence="3" key="2">
    <citation type="journal article" date="2020" name="Microorganisms">
        <title>Osmotic Adaptation and Compatible Solute Biosynthesis of Phototrophic Bacteria as Revealed from Genome Analyses.</title>
        <authorList>
            <person name="Imhoff J.F."/>
            <person name="Rahn T."/>
            <person name="Kunzel S."/>
            <person name="Keller A."/>
            <person name="Neulinger S.C."/>
        </authorList>
    </citation>
    <scope>NUCLEOTIDE SEQUENCE</scope>
    <source>
        <strain evidence="3">DSM 11080</strain>
    </source>
</reference>
<keyword evidence="4" id="KW-1185">Reference proteome</keyword>
<protein>
    <submittedName>
        <fullName evidence="3">Colanic acid biosynthesis acetyltransferase</fullName>
    </submittedName>
</protein>
<organism evidence="3 4">
    <name type="scientific">Halochromatium glycolicum</name>
    <dbReference type="NCBI Taxonomy" id="85075"/>
    <lineage>
        <taxon>Bacteria</taxon>
        <taxon>Pseudomonadati</taxon>
        <taxon>Pseudomonadota</taxon>
        <taxon>Gammaproteobacteria</taxon>
        <taxon>Chromatiales</taxon>
        <taxon>Chromatiaceae</taxon>
        <taxon>Halochromatium</taxon>
    </lineage>
</organism>
<dbReference type="GO" id="GO:0005829">
    <property type="term" value="C:cytosol"/>
    <property type="evidence" value="ECO:0007669"/>
    <property type="project" value="TreeGrafter"/>
</dbReference>
<evidence type="ECO:0000256" key="2">
    <source>
        <dbReference type="ARBA" id="ARBA00022679"/>
    </source>
</evidence>
<keyword evidence="2" id="KW-0808">Transferase</keyword>
<accession>A0AAJ0XCI4</accession>
<evidence type="ECO:0000256" key="1">
    <source>
        <dbReference type="ARBA" id="ARBA00007274"/>
    </source>
</evidence>
<feature type="non-terminal residue" evidence="3">
    <location>
        <position position="1"/>
    </location>
</feature>
<comment type="similarity">
    <text evidence="1">Belongs to the transferase hexapeptide repeat family.</text>
</comment>
<dbReference type="Gene3D" id="2.160.10.10">
    <property type="entry name" value="Hexapeptide repeat proteins"/>
    <property type="match status" value="1"/>
</dbReference>
<evidence type="ECO:0000313" key="4">
    <source>
        <dbReference type="Proteomes" id="UP001296776"/>
    </source>
</evidence>
<gene>
    <name evidence="3" type="ORF">CKO40_23530</name>
</gene>
<dbReference type="PANTHER" id="PTHR23416">
    <property type="entry name" value="SIALIC ACID SYNTHASE-RELATED"/>
    <property type="match status" value="1"/>
</dbReference>
<dbReference type="InterPro" id="IPR051159">
    <property type="entry name" value="Hexapeptide_acetyltransf"/>
</dbReference>
<comment type="caution">
    <text evidence="3">The sequence shown here is derived from an EMBL/GenBank/DDBJ whole genome shotgun (WGS) entry which is preliminary data.</text>
</comment>
<evidence type="ECO:0000313" key="3">
    <source>
        <dbReference type="EMBL" id="MBK1707418.1"/>
    </source>
</evidence>
<dbReference type="SUPFAM" id="SSF51161">
    <property type="entry name" value="Trimeric LpxA-like enzymes"/>
    <property type="match status" value="1"/>
</dbReference>
<dbReference type="PANTHER" id="PTHR23416:SF23">
    <property type="entry name" value="ACETYLTRANSFERASE C18B11.09C-RELATED"/>
    <property type="match status" value="1"/>
</dbReference>
<proteinExistence type="inferred from homology"/>
<name>A0AAJ0XCI4_9GAMM</name>